<evidence type="ECO:0000256" key="4">
    <source>
        <dbReference type="SAM" id="MobiDB-lite"/>
    </source>
</evidence>
<feature type="repeat" description="ANK" evidence="3">
    <location>
        <begin position="119"/>
        <end position="153"/>
    </location>
</feature>
<feature type="signal peptide" evidence="5">
    <location>
        <begin position="1"/>
        <end position="16"/>
    </location>
</feature>
<comment type="caution">
    <text evidence="6">The sequence shown here is derived from an EMBL/GenBank/DDBJ whole genome shotgun (WGS) entry which is preliminary data.</text>
</comment>
<dbReference type="InterPro" id="IPR002110">
    <property type="entry name" value="Ankyrin_rpt"/>
</dbReference>
<dbReference type="Pfam" id="PF00023">
    <property type="entry name" value="Ank"/>
    <property type="match status" value="1"/>
</dbReference>
<dbReference type="EMBL" id="CAKKNE010000003">
    <property type="protein sequence ID" value="CAH0371355.1"/>
    <property type="molecule type" value="Genomic_DNA"/>
</dbReference>
<dbReference type="SUPFAM" id="SSF48403">
    <property type="entry name" value="Ankyrin repeat"/>
    <property type="match status" value="1"/>
</dbReference>
<dbReference type="InterPro" id="IPR036770">
    <property type="entry name" value="Ankyrin_rpt-contain_sf"/>
</dbReference>
<keyword evidence="1" id="KW-0677">Repeat</keyword>
<dbReference type="SMART" id="SM00248">
    <property type="entry name" value="ANK"/>
    <property type="match status" value="2"/>
</dbReference>
<keyword evidence="7" id="KW-1185">Reference proteome</keyword>
<proteinExistence type="predicted"/>
<dbReference type="InterPro" id="IPR050745">
    <property type="entry name" value="Multifunctional_regulatory"/>
</dbReference>
<feature type="region of interest" description="Disordered" evidence="4">
    <location>
        <begin position="29"/>
        <end position="64"/>
    </location>
</feature>
<feature type="repeat" description="ANK" evidence="3">
    <location>
        <begin position="159"/>
        <end position="191"/>
    </location>
</feature>
<evidence type="ECO:0000313" key="6">
    <source>
        <dbReference type="EMBL" id="CAH0371355.1"/>
    </source>
</evidence>
<gene>
    <name evidence="6" type="ORF">PECAL_3P12920</name>
</gene>
<dbReference type="AlphaFoldDB" id="A0A8J2WJP0"/>
<keyword evidence="2 3" id="KW-0040">ANK repeat</keyword>
<evidence type="ECO:0000256" key="2">
    <source>
        <dbReference type="ARBA" id="ARBA00023043"/>
    </source>
</evidence>
<dbReference type="PANTHER" id="PTHR24189:SF50">
    <property type="entry name" value="ANKYRIN REPEAT AND SOCS BOX PROTEIN 2"/>
    <property type="match status" value="1"/>
</dbReference>
<accession>A0A8J2WJP0</accession>
<evidence type="ECO:0000313" key="7">
    <source>
        <dbReference type="Proteomes" id="UP000789595"/>
    </source>
</evidence>
<reference evidence="6" key="1">
    <citation type="submission" date="2021-11" db="EMBL/GenBank/DDBJ databases">
        <authorList>
            <consortium name="Genoscope - CEA"/>
            <person name="William W."/>
        </authorList>
    </citation>
    <scope>NUCLEOTIDE SEQUENCE</scope>
</reference>
<dbReference type="PANTHER" id="PTHR24189">
    <property type="entry name" value="MYOTROPHIN"/>
    <property type="match status" value="1"/>
</dbReference>
<feature type="chain" id="PRO_5035263776" description="Ankyrin repeat domain-containing protein" evidence="5">
    <location>
        <begin position="17"/>
        <end position="236"/>
    </location>
</feature>
<dbReference type="Gene3D" id="1.25.40.20">
    <property type="entry name" value="Ankyrin repeat-containing domain"/>
    <property type="match status" value="1"/>
</dbReference>
<evidence type="ECO:0000256" key="1">
    <source>
        <dbReference type="ARBA" id="ARBA00022737"/>
    </source>
</evidence>
<name>A0A8J2WJP0_9STRA</name>
<evidence type="ECO:0000256" key="3">
    <source>
        <dbReference type="PROSITE-ProRule" id="PRU00023"/>
    </source>
</evidence>
<evidence type="ECO:0000256" key="5">
    <source>
        <dbReference type="SAM" id="SignalP"/>
    </source>
</evidence>
<dbReference type="PROSITE" id="PS50088">
    <property type="entry name" value="ANK_REPEAT"/>
    <property type="match status" value="2"/>
</dbReference>
<dbReference type="Proteomes" id="UP000789595">
    <property type="component" value="Unassembled WGS sequence"/>
</dbReference>
<feature type="compositionally biased region" description="Low complexity" evidence="4">
    <location>
        <begin position="42"/>
        <end position="64"/>
    </location>
</feature>
<keyword evidence="5" id="KW-0732">Signal</keyword>
<sequence length="236" mass="24921">MRTTVLLLAIAAACSGFVPKIPMPSAVKPLRAETTESEAPAEAEAPAAAAPAEEPAAPAPAPSSAAAFDPNKVFKVDESPLMAYISRSWNKLDGSDTVEVEEMLKDPATVATIDRPDELGANALTLAASLNVPKPEIIKALLKAGADVNAKLGEEWSEKDTSALYRAVEGESLECVELIVAAGADLDYMNDRKVFTGLAKMTALQRAEDIGAKKIRDFLKSKGAKKEMKEKPLSGV</sequence>
<protein>
    <recommendedName>
        <fullName evidence="8">Ankyrin repeat domain-containing protein</fullName>
    </recommendedName>
</protein>
<organism evidence="6 7">
    <name type="scientific">Pelagomonas calceolata</name>
    <dbReference type="NCBI Taxonomy" id="35677"/>
    <lineage>
        <taxon>Eukaryota</taxon>
        <taxon>Sar</taxon>
        <taxon>Stramenopiles</taxon>
        <taxon>Ochrophyta</taxon>
        <taxon>Pelagophyceae</taxon>
        <taxon>Pelagomonadales</taxon>
        <taxon>Pelagomonadaceae</taxon>
        <taxon>Pelagomonas</taxon>
    </lineage>
</organism>
<evidence type="ECO:0008006" key="8">
    <source>
        <dbReference type="Google" id="ProtNLM"/>
    </source>
</evidence>